<dbReference type="Gramene" id="OIS98246">
    <property type="protein sequence ID" value="OIS98246"/>
    <property type="gene ID" value="A4A49_09648"/>
</dbReference>
<dbReference type="InterPro" id="IPR006564">
    <property type="entry name" value="Znf_PMZ"/>
</dbReference>
<dbReference type="CDD" id="cd10518">
    <property type="entry name" value="SET_SETD1-like"/>
    <property type="match status" value="1"/>
</dbReference>
<sequence length="2393" mass="268563">MDNCWQRKCGSMWQSTSPPLVSSSLPDSHSQFPNAGQNFCSSIPQDSVSLGNGIVQQSTLPWTSNSIVDNSSPAEFSGSFISFLSDPLPSLQGEFQQSSNLKSVFTLNEKPINRNNANGSASTNGPVLVPAVELSQYFSSHKLKAGDTLKSTVVINHPRHEMAKQTAPSHYVGNEKLKHFFPRGASDAESIPNSAMKFNDIPDILTSRKVFLETGSSGQLSPALSSYPRVFCLGLSGYLVLRNTGLLGVICLCHSSHMSVSRFCEHSGLSDVNPGNAVRMDSGVTIAHWRKVFFQELGEDNSDYDNNADKFGDDTPFSDEGDDEEEANVEPELTTEHAPPPPVRPRVYESHVPFHSRYIPYLDNLPSMSYVDALSRDLDEIRSAMWDESRPTVPAKGMYFPDKARLSRTCKMYSVRDCREMIVWESTPKVYKVICRRYFMGCNWMLRASKKETGLWKVGKYISTHVYEMDTYNENHFNLDVDLISLVLIPHLEVSIRYNIKECITSVHQEYGRTITKRKAYLGRRRAFEIIYSDWDKSFSSLPRYMAALKHFNPGTIVEWKHERSLGIPEYIFRYVFWAFKPAIDGFVHCRLVISIDGTHVYGKYHIKLLIAVAVDANGQIFPLAFAICANESEETWTLFLNHLNQHVVKQRSGICLISNRHGGVLSSVQRLPEWQEPYAYHRYCVRHLKANFQKKYPNKDFHDLMWMVAIEHQQCKFRRRMESIRQLDERAYNWLMRHELHKWTLHAAGGRRWGALTTNVSESFNVLLKSTRGLPVGAMVRMTFKQMAERFVERHKAASELMEKGVEFMPIPMRRFEKYRRQANWHSYLQYDHDRGVFEVRTAIRQHRGNNLHTVNEASRLCSCGKWTIYHMPCSHAMKCFQQTGLGATIYVDRQYSVAAYVNTYSGQLQPVGAEHYWPPEPFKMLCNKDYLRKLQVQKRTRIRNQMDVGDTVYARKCGICSQTGHDRRKCPSAGLGGGGNPAPGASSSNIRAPDDHGGWDWPEVFPVSTGLREFYPSLPNLSPNAEQSRAFGASSGAGQSWNNMFISKNPQRPTLSNLDGIRDPQNGSSFISAYIGSNSKDTNTFNSLPDLKFSKPLGINSSLMQMDGSSISSSIELRLGHPSQQSKKFGTSAQQSFEYHPTVKPMEYQQSLFPETLMHKVESRPVKESRSNFHVLNLSPRSGKGQLDLVNSAYGLHNATGESRTRDSIFPMLQARFKDPSEGIPYSEAAKNMVNISHIPPGEPQCKSLTLKCDQTDFHCARGNMTNKEFKVDTSCAFGHGYSDKGVANNIANLHGATELNFGFYSKYYENKTTVKRVVEGIGHSNCLALHEKNLYSCKPYGMMMDMPDAQNTLNLYGKTSLISHNGTFDNGSIRSVCKSMDSRAAPPSQAVTLGFPLSSSNLIGNRTLQSSSRESLNGRPIELTENPKMQTLHQGLEFPTPVPVSSSTTATKEHVLCRNPFGKAPTSINQVYEPNVANTPLASKTAAVSAFPGVSDYMGKHSQLIAPNTDLLEGCNFSALSHGGSLHAQDKELHCQLSTDYTAVHWPYLRCGDSESNNTPSVEQAKCFQVVPDSFMSYRCSCAVQPDTSLEKHRFICEPPHTTQIEERGISGCIRKNLFACKLNDSQKFPLENVASLEQNSNLMGHKINKMECHSSQWRDVPQKVTGAVSLTCKEQTTSFLNVNEKLRGQSADAGGKIPNCDVAFQNVECLKEPEMSNVSSGGSTPLVTEVSAVIHDKYFSSADGQNTTASNAVVDEGSGIDRCWSSNDVQCSEQSAEFFGVVCEFNPIDAGSSKRFADNCSRSLIDELRLRDSLRLNKMQSHSSFSIQEKSRSIQKMADISNKVIRKRTKWRKLDTTFPAVYSACGYPEGTCGAGLQCHSCKYKKNALPSDDGSAEECAYSIEPSFRERRFRMRSLNTLSCNSKVKCHEAKTIGTQSDLLKVGDDDTFVTCELPRRKRPKLDTATPVRQIDGEVNLGDEAVAKCSLVDTSMSSEMHEKISRREVRPIVCGKYGVISNGNPSKPVKFVSLREICDSLAKCSFSGNYTAKVTYVKFRKASTKGKHQCMNKSCNLKKVGSCNAHRVVTAKKSKSHLLTSGELDHCHGGELGAGLFYSLEKRRYDCLVKTGNIADDSLPTQQKPKSKEIHKRGLYESKLEGIHPGEGGSTCARTEGYKGRKKEGVRYNFPQYSESGGGCLVAQEQLNAWIHITGQKRSRKEVSRLPPKDAEYDYRKEYARYKHSKGWKSLVVYKSGIHALGLYTSRFISQSEMVVEYVGEIVGLRVADKREIDYLSGKKLQYKSACYFFRIDQEHIVDATQKGGIARFVNHSCMPNCVARIISVRNEKKVVFFAERDIYPGEEITYDYNFNHEDEGKKIPCYCNSKNCRQYLN</sequence>
<dbReference type="GO" id="GO:0032259">
    <property type="term" value="P:methylation"/>
    <property type="evidence" value="ECO:0007669"/>
    <property type="project" value="UniProtKB-KW"/>
</dbReference>
<organism evidence="16 17">
    <name type="scientific">Nicotiana attenuata</name>
    <name type="common">Coyote tobacco</name>
    <dbReference type="NCBI Taxonomy" id="49451"/>
    <lineage>
        <taxon>Eukaryota</taxon>
        <taxon>Viridiplantae</taxon>
        <taxon>Streptophyta</taxon>
        <taxon>Embryophyta</taxon>
        <taxon>Tracheophyta</taxon>
        <taxon>Spermatophyta</taxon>
        <taxon>Magnoliopsida</taxon>
        <taxon>eudicotyledons</taxon>
        <taxon>Gunneridae</taxon>
        <taxon>Pentapetalae</taxon>
        <taxon>asterids</taxon>
        <taxon>lamiids</taxon>
        <taxon>Solanales</taxon>
        <taxon>Solanaceae</taxon>
        <taxon>Nicotianoideae</taxon>
        <taxon>Nicotianeae</taxon>
        <taxon>Nicotiana</taxon>
    </lineage>
</organism>
<keyword evidence="5" id="KW-0479">Metal-binding</keyword>
<evidence type="ECO:0000256" key="5">
    <source>
        <dbReference type="ARBA" id="ARBA00022723"/>
    </source>
</evidence>
<dbReference type="STRING" id="49451.A0A1J6IKK1"/>
<evidence type="ECO:0000313" key="17">
    <source>
        <dbReference type="Proteomes" id="UP000187609"/>
    </source>
</evidence>
<evidence type="ECO:0000256" key="1">
    <source>
        <dbReference type="ARBA" id="ARBA00004123"/>
    </source>
</evidence>
<dbReference type="Pfam" id="PF10551">
    <property type="entry name" value="MULE"/>
    <property type="match status" value="1"/>
</dbReference>
<evidence type="ECO:0000256" key="2">
    <source>
        <dbReference type="ARBA" id="ARBA00022603"/>
    </source>
</evidence>
<evidence type="ECO:0000256" key="9">
    <source>
        <dbReference type="ARBA" id="ARBA00023163"/>
    </source>
</evidence>
<evidence type="ECO:0000256" key="4">
    <source>
        <dbReference type="ARBA" id="ARBA00022691"/>
    </source>
</evidence>
<dbReference type="SMART" id="SM00508">
    <property type="entry name" value="PostSET"/>
    <property type="match status" value="1"/>
</dbReference>
<feature type="domain" description="SET" evidence="13">
    <location>
        <begin position="2248"/>
        <end position="2369"/>
    </location>
</feature>
<name>A0A1J6IKK1_NICAT</name>
<evidence type="ECO:0000256" key="8">
    <source>
        <dbReference type="ARBA" id="ARBA00023015"/>
    </source>
</evidence>
<dbReference type="InterPro" id="IPR003616">
    <property type="entry name" value="Post-SET_dom"/>
</dbReference>
<dbReference type="SMART" id="SM00317">
    <property type="entry name" value="SET"/>
    <property type="match status" value="1"/>
</dbReference>
<dbReference type="Pfam" id="PF00856">
    <property type="entry name" value="SET"/>
    <property type="match status" value="1"/>
</dbReference>
<dbReference type="GO" id="GO:0045893">
    <property type="term" value="P:positive regulation of DNA-templated transcription"/>
    <property type="evidence" value="ECO:0007669"/>
    <property type="project" value="TreeGrafter"/>
</dbReference>
<evidence type="ECO:0000256" key="10">
    <source>
        <dbReference type="ARBA" id="ARBA00023242"/>
    </source>
</evidence>
<evidence type="ECO:0000313" key="16">
    <source>
        <dbReference type="EMBL" id="OIS98246.1"/>
    </source>
</evidence>
<keyword evidence="7" id="KW-0862">Zinc</keyword>
<keyword evidence="3" id="KW-0808">Transferase</keyword>
<keyword evidence="4" id="KW-0949">S-adenosyl-L-methionine</keyword>
<keyword evidence="10" id="KW-0539">Nucleus</keyword>
<evidence type="ECO:0000259" key="15">
    <source>
        <dbReference type="PROSITE" id="PS50966"/>
    </source>
</evidence>
<dbReference type="PANTHER" id="PTHR45838:SF4">
    <property type="entry name" value="HISTONE-LYSINE N-METHYLTRANSFERASE TRITHORAX"/>
    <property type="match status" value="1"/>
</dbReference>
<dbReference type="SUPFAM" id="SSF82199">
    <property type="entry name" value="SET domain"/>
    <property type="match status" value="1"/>
</dbReference>
<protein>
    <submittedName>
        <fullName evidence="16">Histone-lysine n-methyltransferase atx3</fullName>
    </submittedName>
</protein>
<dbReference type="InterPro" id="IPR001214">
    <property type="entry name" value="SET_dom"/>
</dbReference>
<evidence type="ECO:0000256" key="7">
    <source>
        <dbReference type="ARBA" id="ARBA00022833"/>
    </source>
</evidence>
<dbReference type="SMART" id="SM00575">
    <property type="entry name" value="ZnF_PMZ"/>
    <property type="match status" value="1"/>
</dbReference>
<dbReference type="PROSITE" id="PS50280">
    <property type="entry name" value="SET"/>
    <property type="match status" value="1"/>
</dbReference>
<comment type="caution">
    <text evidence="16">The sequence shown here is derived from an EMBL/GenBank/DDBJ whole genome shotgun (WGS) entry which is preliminary data.</text>
</comment>
<evidence type="ECO:0000259" key="13">
    <source>
        <dbReference type="PROSITE" id="PS50280"/>
    </source>
</evidence>
<feature type="domain" description="SWIM-type" evidence="15">
    <location>
        <begin position="839"/>
        <end position="886"/>
    </location>
</feature>
<keyword evidence="8" id="KW-0805">Transcription regulation</keyword>
<keyword evidence="17" id="KW-1185">Reference proteome</keyword>
<dbReference type="InterPro" id="IPR032308">
    <property type="entry name" value="TDBD"/>
</dbReference>
<dbReference type="PROSITE" id="PS50966">
    <property type="entry name" value="ZF_SWIM"/>
    <property type="match status" value="1"/>
</dbReference>
<dbReference type="GO" id="GO:0035097">
    <property type="term" value="C:histone methyltransferase complex"/>
    <property type="evidence" value="ECO:0007669"/>
    <property type="project" value="TreeGrafter"/>
</dbReference>
<comment type="subcellular location">
    <subcellularLocation>
        <location evidence="1">Nucleus</location>
    </subcellularLocation>
</comment>
<dbReference type="InterPro" id="IPR046341">
    <property type="entry name" value="SET_dom_sf"/>
</dbReference>
<dbReference type="InterPro" id="IPR007527">
    <property type="entry name" value="Znf_SWIM"/>
</dbReference>
<keyword evidence="2" id="KW-0489">Methyltransferase</keyword>
<evidence type="ECO:0000256" key="6">
    <source>
        <dbReference type="ARBA" id="ARBA00022771"/>
    </source>
</evidence>
<gene>
    <name evidence="16" type="primary">ATX3</name>
    <name evidence="16" type="ORF">A4A49_09648</name>
</gene>
<dbReference type="SMR" id="A0A1J6IKK1"/>
<dbReference type="Pfam" id="PF16135">
    <property type="entry name" value="TDBD"/>
    <property type="match status" value="1"/>
</dbReference>
<keyword evidence="9" id="KW-0804">Transcription</keyword>
<reference evidence="16" key="1">
    <citation type="submission" date="2016-11" db="EMBL/GenBank/DDBJ databases">
        <title>The genome of Nicotiana attenuata.</title>
        <authorList>
            <person name="Xu S."/>
            <person name="Brockmoeller T."/>
            <person name="Gaquerel E."/>
            <person name="Navarro A."/>
            <person name="Kuhl H."/>
            <person name="Gase K."/>
            <person name="Ling Z."/>
            <person name="Zhou W."/>
            <person name="Kreitzer C."/>
            <person name="Stanke M."/>
            <person name="Tang H."/>
            <person name="Lyons E."/>
            <person name="Pandey P."/>
            <person name="Pandey S.P."/>
            <person name="Timmermann B."/>
            <person name="Baldwin I.T."/>
        </authorList>
    </citation>
    <scope>NUCLEOTIDE SEQUENCE [LARGE SCALE GENOMIC DNA]</scope>
    <source>
        <strain evidence="16">UT</strain>
    </source>
</reference>
<evidence type="ECO:0000256" key="3">
    <source>
        <dbReference type="ARBA" id="ARBA00022679"/>
    </source>
</evidence>
<dbReference type="GO" id="GO:0008270">
    <property type="term" value="F:zinc ion binding"/>
    <property type="evidence" value="ECO:0007669"/>
    <property type="project" value="UniProtKB-KW"/>
</dbReference>
<feature type="domain" description="Post-SET" evidence="14">
    <location>
        <begin position="2377"/>
        <end position="2393"/>
    </location>
</feature>
<dbReference type="EMBL" id="MJEQ01037192">
    <property type="protein sequence ID" value="OIS98246.1"/>
    <property type="molecule type" value="Genomic_DNA"/>
</dbReference>
<proteinExistence type="predicted"/>
<evidence type="ECO:0000256" key="12">
    <source>
        <dbReference type="SAM" id="MobiDB-lite"/>
    </source>
</evidence>
<keyword evidence="6 11" id="KW-0863">Zinc-finger</keyword>
<accession>A0A1J6IKK1</accession>
<feature type="region of interest" description="Disordered" evidence="12">
    <location>
        <begin position="304"/>
        <end position="346"/>
    </location>
</feature>
<dbReference type="PANTHER" id="PTHR45838">
    <property type="entry name" value="HISTONE-LYSINE-N-METHYLTRANSFERASE 2 KMT2 FAMILY MEMBER"/>
    <property type="match status" value="1"/>
</dbReference>
<dbReference type="PROSITE" id="PS50868">
    <property type="entry name" value="POST_SET"/>
    <property type="match status" value="1"/>
</dbReference>
<feature type="compositionally biased region" description="Acidic residues" evidence="12">
    <location>
        <begin position="316"/>
        <end position="329"/>
    </location>
</feature>
<feature type="region of interest" description="Disordered" evidence="12">
    <location>
        <begin position="965"/>
        <end position="997"/>
    </location>
</feature>
<dbReference type="GO" id="GO:0042800">
    <property type="term" value="F:histone H3K4 methyltransferase activity"/>
    <property type="evidence" value="ECO:0007669"/>
    <property type="project" value="TreeGrafter"/>
</dbReference>
<dbReference type="InterPro" id="IPR018289">
    <property type="entry name" value="MULE_transposase_dom"/>
</dbReference>
<evidence type="ECO:0000256" key="11">
    <source>
        <dbReference type="PROSITE-ProRule" id="PRU00325"/>
    </source>
</evidence>
<evidence type="ECO:0000259" key="14">
    <source>
        <dbReference type="PROSITE" id="PS50868"/>
    </source>
</evidence>
<dbReference type="Gene3D" id="2.170.270.10">
    <property type="entry name" value="SET domain"/>
    <property type="match status" value="1"/>
</dbReference>
<dbReference type="Proteomes" id="UP000187609">
    <property type="component" value="Unassembled WGS sequence"/>
</dbReference>